<dbReference type="Proteomes" id="UP000008148">
    <property type="component" value="Chromosome"/>
</dbReference>
<dbReference type="HOGENOM" id="CLU_3166203_0_0_6"/>
<dbReference type="AlphaFoldDB" id="A8AG73"/>
<gene>
    <name evidence="1" type="ordered locus">CKO_01349</name>
</gene>
<protein>
    <submittedName>
        <fullName evidence="1">Uncharacterized protein</fullName>
    </submittedName>
</protein>
<dbReference type="EMBL" id="CP000822">
    <property type="protein sequence ID" value="ABV12486.1"/>
    <property type="molecule type" value="Genomic_DNA"/>
</dbReference>
<accession>A8AG73</accession>
<keyword evidence="2" id="KW-1185">Reference proteome</keyword>
<evidence type="ECO:0000313" key="2">
    <source>
        <dbReference type="Proteomes" id="UP000008148"/>
    </source>
</evidence>
<dbReference type="STRING" id="290338.CKO_01349"/>
<name>A8AG73_CITK8</name>
<reference evidence="1 2" key="1">
    <citation type="submission" date="2007-08" db="EMBL/GenBank/DDBJ databases">
        <authorList>
            <consortium name="The Citrobacter koseri Genome Sequencing Project"/>
            <person name="McClelland M."/>
            <person name="Sanderson E.K."/>
            <person name="Porwollik S."/>
            <person name="Spieth J."/>
            <person name="Clifton W.S."/>
            <person name="Latreille P."/>
            <person name="Courtney L."/>
            <person name="Wang C."/>
            <person name="Pepin K."/>
            <person name="Bhonagiri V."/>
            <person name="Nash W."/>
            <person name="Johnson M."/>
            <person name="Thiruvilangam P."/>
            <person name="Wilson R."/>
        </authorList>
    </citation>
    <scope>NUCLEOTIDE SEQUENCE [LARGE SCALE GENOMIC DNA]</scope>
    <source>
        <strain evidence="2">ATCC BAA-895 / CDC 4225-83 / SGSC4696</strain>
    </source>
</reference>
<proteinExistence type="predicted"/>
<dbReference type="KEGG" id="cko:CKO_01349"/>
<evidence type="ECO:0000313" key="1">
    <source>
        <dbReference type="EMBL" id="ABV12486.1"/>
    </source>
</evidence>
<organism evidence="1 2">
    <name type="scientific">Citrobacter koseri (strain ATCC BAA-895 / CDC 4225-83 / SGSC4696)</name>
    <dbReference type="NCBI Taxonomy" id="290338"/>
    <lineage>
        <taxon>Bacteria</taxon>
        <taxon>Pseudomonadati</taxon>
        <taxon>Pseudomonadota</taxon>
        <taxon>Gammaproteobacteria</taxon>
        <taxon>Enterobacterales</taxon>
        <taxon>Enterobacteriaceae</taxon>
        <taxon>Citrobacter</taxon>
    </lineage>
</organism>
<sequence length="47" mass="5183">MALTLTGPTDCFVGRIRSPVALMLTGPADCFVGRIRRSRHPAKPFLR</sequence>